<reference evidence="2 3" key="1">
    <citation type="journal article" date="2019" name="Nat. Ecol. Evol.">
        <title>Megaphylogeny resolves global patterns of mushroom evolution.</title>
        <authorList>
            <person name="Varga T."/>
            <person name="Krizsan K."/>
            <person name="Foldi C."/>
            <person name="Dima B."/>
            <person name="Sanchez-Garcia M."/>
            <person name="Sanchez-Ramirez S."/>
            <person name="Szollosi G.J."/>
            <person name="Szarkandi J.G."/>
            <person name="Papp V."/>
            <person name="Albert L."/>
            <person name="Andreopoulos W."/>
            <person name="Angelini C."/>
            <person name="Antonin V."/>
            <person name="Barry K.W."/>
            <person name="Bougher N.L."/>
            <person name="Buchanan P."/>
            <person name="Buyck B."/>
            <person name="Bense V."/>
            <person name="Catcheside P."/>
            <person name="Chovatia M."/>
            <person name="Cooper J."/>
            <person name="Damon W."/>
            <person name="Desjardin D."/>
            <person name="Finy P."/>
            <person name="Geml J."/>
            <person name="Haridas S."/>
            <person name="Hughes K."/>
            <person name="Justo A."/>
            <person name="Karasinski D."/>
            <person name="Kautmanova I."/>
            <person name="Kiss B."/>
            <person name="Kocsube S."/>
            <person name="Kotiranta H."/>
            <person name="LaButti K.M."/>
            <person name="Lechner B.E."/>
            <person name="Liimatainen K."/>
            <person name="Lipzen A."/>
            <person name="Lukacs Z."/>
            <person name="Mihaltcheva S."/>
            <person name="Morgado L.N."/>
            <person name="Niskanen T."/>
            <person name="Noordeloos M.E."/>
            <person name="Ohm R.A."/>
            <person name="Ortiz-Santana B."/>
            <person name="Ovrebo C."/>
            <person name="Racz N."/>
            <person name="Riley R."/>
            <person name="Savchenko A."/>
            <person name="Shiryaev A."/>
            <person name="Soop K."/>
            <person name="Spirin V."/>
            <person name="Szebenyi C."/>
            <person name="Tomsovsky M."/>
            <person name="Tulloss R.E."/>
            <person name="Uehling J."/>
            <person name="Grigoriev I.V."/>
            <person name="Vagvolgyi C."/>
            <person name="Papp T."/>
            <person name="Martin F.M."/>
            <person name="Miettinen O."/>
            <person name="Hibbett D.S."/>
            <person name="Nagy L.G."/>
        </authorList>
    </citation>
    <scope>NUCLEOTIDE SEQUENCE [LARGE SCALE GENOMIC DNA]</scope>
    <source>
        <strain evidence="2 3">CBS 166.37</strain>
    </source>
</reference>
<dbReference type="Proteomes" id="UP000308652">
    <property type="component" value="Unassembled WGS sequence"/>
</dbReference>
<gene>
    <name evidence="2" type="ORF">BDQ12DRAFT_729228</name>
</gene>
<dbReference type="OrthoDB" id="10429779at2759"/>
<evidence type="ECO:0000256" key="1">
    <source>
        <dbReference type="SAM" id="Phobius"/>
    </source>
</evidence>
<keyword evidence="3" id="KW-1185">Reference proteome</keyword>
<sequence length="73" mass="8113">MLVPEAIFVLYFIMRVIQYLVTLAFGASYASAWVYPQCQYNSECHTGEICCYHRGTGGVPPALCLTQVKCDAT</sequence>
<accession>A0A5C3LF77</accession>
<keyword evidence="1" id="KW-1133">Transmembrane helix</keyword>
<name>A0A5C3LF77_9AGAR</name>
<feature type="transmembrane region" description="Helical" evidence="1">
    <location>
        <begin position="6"/>
        <end position="27"/>
    </location>
</feature>
<proteinExistence type="predicted"/>
<evidence type="ECO:0000313" key="3">
    <source>
        <dbReference type="Proteomes" id="UP000308652"/>
    </source>
</evidence>
<keyword evidence="1" id="KW-0812">Transmembrane</keyword>
<dbReference type="AlphaFoldDB" id="A0A5C3LF77"/>
<keyword evidence="1" id="KW-0472">Membrane</keyword>
<evidence type="ECO:0000313" key="2">
    <source>
        <dbReference type="EMBL" id="TFK31799.1"/>
    </source>
</evidence>
<dbReference type="EMBL" id="ML213706">
    <property type="protein sequence ID" value="TFK31799.1"/>
    <property type="molecule type" value="Genomic_DNA"/>
</dbReference>
<protein>
    <submittedName>
        <fullName evidence="2">Uncharacterized protein</fullName>
    </submittedName>
</protein>
<organism evidence="2 3">
    <name type="scientific">Crucibulum laeve</name>
    <dbReference type="NCBI Taxonomy" id="68775"/>
    <lineage>
        <taxon>Eukaryota</taxon>
        <taxon>Fungi</taxon>
        <taxon>Dikarya</taxon>
        <taxon>Basidiomycota</taxon>
        <taxon>Agaricomycotina</taxon>
        <taxon>Agaricomycetes</taxon>
        <taxon>Agaricomycetidae</taxon>
        <taxon>Agaricales</taxon>
        <taxon>Agaricineae</taxon>
        <taxon>Nidulariaceae</taxon>
        <taxon>Crucibulum</taxon>
    </lineage>
</organism>